<dbReference type="Proteomes" id="UP001165663">
    <property type="component" value="Unassembled WGS sequence"/>
</dbReference>
<proteinExistence type="predicted"/>
<accession>A0AA37QA67</accession>
<comment type="caution">
    <text evidence="1">The sequence shown here is derived from an EMBL/GenBank/DDBJ whole genome shotgun (WGS) entry which is preliminary data.</text>
</comment>
<sequence length="87" mass="10013">MDQRKAALLVRLLRERYDLTITEDVAREDISNHVDLVASMMRVGRQAAKPYVTDDTISRMADRIGKEVQRQLTKRALGPRRHLTVVP</sequence>
<name>A0AA37QA67_9MYCO</name>
<dbReference type="AlphaFoldDB" id="A0AA37QA67"/>
<dbReference type="RefSeq" id="WP_264916171.1">
    <property type="nucleotide sequence ID" value="NZ_BRXE01000096.1"/>
</dbReference>
<evidence type="ECO:0000313" key="1">
    <source>
        <dbReference type="EMBL" id="GLB85709.1"/>
    </source>
</evidence>
<protein>
    <submittedName>
        <fullName evidence="1">Uncharacterized protein</fullName>
    </submittedName>
</protein>
<evidence type="ECO:0000313" key="2">
    <source>
        <dbReference type="Proteomes" id="UP001165663"/>
    </source>
</evidence>
<gene>
    <name evidence="1" type="ORF">SRL2020028_49650</name>
</gene>
<organism evidence="1 2">
    <name type="scientific">Mycobacterium kiyosense</name>
    <dbReference type="NCBI Taxonomy" id="2871094"/>
    <lineage>
        <taxon>Bacteria</taxon>
        <taxon>Bacillati</taxon>
        <taxon>Actinomycetota</taxon>
        <taxon>Actinomycetes</taxon>
        <taxon>Mycobacteriales</taxon>
        <taxon>Mycobacteriaceae</taxon>
        <taxon>Mycobacterium</taxon>
    </lineage>
</organism>
<dbReference type="EMBL" id="BRXE01000096">
    <property type="protein sequence ID" value="GLB85709.1"/>
    <property type="molecule type" value="Genomic_DNA"/>
</dbReference>
<reference evidence="1" key="1">
    <citation type="submission" date="2022-07" db="EMBL/GenBank/DDBJ databases">
        <title>Mycobacterium kiyosense sp. nov., scotochromogenic slow-glowing species isolated from respiratory specimens.</title>
        <authorList>
            <person name="Fukano H."/>
            <person name="Kazumi Y."/>
            <person name="Sakagami N."/>
            <person name="Ato M."/>
            <person name="Mitarai S."/>
            <person name="Hoshino Y."/>
        </authorList>
    </citation>
    <scope>NUCLEOTIDE SEQUENCE</scope>
    <source>
        <strain evidence="1">SRL2020-028</strain>
    </source>
</reference>